<dbReference type="Proteomes" id="UP000077248">
    <property type="component" value="Unassembled WGS sequence"/>
</dbReference>
<keyword evidence="2" id="KW-0732">Signal</keyword>
<evidence type="ECO:0000256" key="2">
    <source>
        <dbReference type="SAM" id="SignalP"/>
    </source>
</evidence>
<sequence length="223" mass="24498">MCLAVILGITGLAPLSIASQNEATAMKNEPIDGKHNRQRISRRDAARIHAQYRRPPCGVYSRGIVIMLCIAESFENESPVGDARLCRNVGASIVVGGVRTRRSCWLKWPFANQTSVYAQSGSRKRKPPHKLPVAGGYRSHTRRRLGSSSTVARSRETGRPCRKREDSFPPLGYCLKPDQGKCSATPMGLAEDPPVRATGKYAIDQYENPGTTSTLTSNKTKTR</sequence>
<reference evidence="3 4" key="1">
    <citation type="submission" date="2016-05" db="EMBL/GenBank/DDBJ databases">
        <title>Comparative analysis of secretome profiles of manganese(II)-oxidizing ascomycete fungi.</title>
        <authorList>
            <consortium name="DOE Joint Genome Institute"/>
            <person name="Zeiner C.A."/>
            <person name="Purvine S.O."/>
            <person name="Zink E.M."/>
            <person name="Wu S."/>
            <person name="Pasa-Tolic L."/>
            <person name="Chaput D.L."/>
            <person name="Haridas S."/>
            <person name="Grigoriev I.V."/>
            <person name="Santelli C.M."/>
            <person name="Hansel C.M."/>
        </authorList>
    </citation>
    <scope>NUCLEOTIDE SEQUENCE [LARGE SCALE GENOMIC DNA]</scope>
    <source>
        <strain evidence="3 4">SRC1lrK2f</strain>
    </source>
</reference>
<keyword evidence="4" id="KW-1185">Reference proteome</keyword>
<name>A0A177DA72_ALTAL</name>
<feature type="signal peptide" evidence="2">
    <location>
        <begin position="1"/>
        <end position="18"/>
    </location>
</feature>
<evidence type="ECO:0000256" key="1">
    <source>
        <dbReference type="SAM" id="MobiDB-lite"/>
    </source>
</evidence>
<dbReference type="VEuPathDB" id="FungiDB:CC77DRAFT_402167"/>
<feature type="compositionally biased region" description="Low complexity" evidence="1">
    <location>
        <begin position="211"/>
        <end position="223"/>
    </location>
</feature>
<dbReference type="EMBL" id="KV441490">
    <property type="protein sequence ID" value="OAG16358.1"/>
    <property type="molecule type" value="Genomic_DNA"/>
</dbReference>
<dbReference type="RefSeq" id="XP_018381779.1">
    <property type="nucleotide sequence ID" value="XM_018531554.1"/>
</dbReference>
<organism evidence="3 4">
    <name type="scientific">Alternaria alternata</name>
    <name type="common">Alternaria rot fungus</name>
    <name type="synonym">Torula alternata</name>
    <dbReference type="NCBI Taxonomy" id="5599"/>
    <lineage>
        <taxon>Eukaryota</taxon>
        <taxon>Fungi</taxon>
        <taxon>Dikarya</taxon>
        <taxon>Ascomycota</taxon>
        <taxon>Pezizomycotina</taxon>
        <taxon>Dothideomycetes</taxon>
        <taxon>Pleosporomycetidae</taxon>
        <taxon>Pleosporales</taxon>
        <taxon>Pleosporineae</taxon>
        <taxon>Pleosporaceae</taxon>
        <taxon>Alternaria</taxon>
        <taxon>Alternaria sect. Alternaria</taxon>
        <taxon>Alternaria alternata complex</taxon>
    </lineage>
</organism>
<accession>A0A177DA72</accession>
<gene>
    <name evidence="3" type="ORF">CC77DRAFT_402167</name>
</gene>
<evidence type="ECO:0000313" key="4">
    <source>
        <dbReference type="Proteomes" id="UP000077248"/>
    </source>
</evidence>
<dbReference type="KEGG" id="aalt:CC77DRAFT_402167"/>
<feature type="compositionally biased region" description="Basic and acidic residues" evidence="1">
    <location>
        <begin position="153"/>
        <end position="164"/>
    </location>
</feature>
<proteinExistence type="predicted"/>
<dbReference type="GeneID" id="29117148"/>
<feature type="region of interest" description="Disordered" evidence="1">
    <location>
        <begin position="201"/>
        <end position="223"/>
    </location>
</feature>
<feature type="region of interest" description="Disordered" evidence="1">
    <location>
        <begin position="119"/>
        <end position="164"/>
    </location>
</feature>
<protein>
    <submittedName>
        <fullName evidence="3">Uncharacterized protein</fullName>
    </submittedName>
</protein>
<dbReference type="AlphaFoldDB" id="A0A177DA72"/>
<feature type="chain" id="PRO_5008059185" evidence="2">
    <location>
        <begin position="19"/>
        <end position="223"/>
    </location>
</feature>
<evidence type="ECO:0000313" key="3">
    <source>
        <dbReference type="EMBL" id="OAG16358.1"/>
    </source>
</evidence>